<proteinExistence type="predicted"/>
<dbReference type="EMBL" id="JBHSMR010000006">
    <property type="protein sequence ID" value="MFC5477205.1"/>
    <property type="molecule type" value="Genomic_DNA"/>
</dbReference>
<dbReference type="RefSeq" id="WP_379751839.1">
    <property type="nucleotide sequence ID" value="NZ_JBHSMR010000006.1"/>
</dbReference>
<gene>
    <name evidence="1" type="ORF">ACFPQ5_03320</name>
</gene>
<keyword evidence="2" id="KW-1185">Reference proteome</keyword>
<sequence length="48" mass="5448">MRDFFASGNEVKKKEVDDANETLHNLASLLLTNKTIRRTQQGSTEQVL</sequence>
<reference evidence="2" key="1">
    <citation type="journal article" date="2019" name="Int. J. Syst. Evol. Microbiol.">
        <title>The Global Catalogue of Microorganisms (GCM) 10K type strain sequencing project: providing services to taxonomists for standard genome sequencing and annotation.</title>
        <authorList>
            <consortium name="The Broad Institute Genomics Platform"/>
            <consortium name="The Broad Institute Genome Sequencing Center for Infectious Disease"/>
            <person name="Wu L."/>
            <person name="Ma J."/>
        </authorList>
    </citation>
    <scope>NUCLEOTIDE SEQUENCE [LARGE SCALE GENOMIC DNA]</scope>
    <source>
        <strain evidence="2">CCUG 43111</strain>
    </source>
</reference>
<evidence type="ECO:0000313" key="1">
    <source>
        <dbReference type="EMBL" id="MFC5477205.1"/>
    </source>
</evidence>
<evidence type="ECO:0000313" key="2">
    <source>
        <dbReference type="Proteomes" id="UP001596101"/>
    </source>
</evidence>
<protein>
    <submittedName>
        <fullName evidence="1">Uncharacterized protein</fullName>
    </submittedName>
</protein>
<organism evidence="1 2">
    <name type="scientific">Massilia suwonensis</name>
    <dbReference type="NCBI Taxonomy" id="648895"/>
    <lineage>
        <taxon>Bacteria</taxon>
        <taxon>Pseudomonadati</taxon>
        <taxon>Pseudomonadota</taxon>
        <taxon>Betaproteobacteria</taxon>
        <taxon>Burkholderiales</taxon>
        <taxon>Oxalobacteraceae</taxon>
        <taxon>Telluria group</taxon>
        <taxon>Massilia</taxon>
    </lineage>
</organism>
<comment type="caution">
    <text evidence="1">The sequence shown here is derived from an EMBL/GenBank/DDBJ whole genome shotgun (WGS) entry which is preliminary data.</text>
</comment>
<accession>A0ABW0MHZ4</accession>
<name>A0ABW0MHZ4_9BURK</name>
<dbReference type="Proteomes" id="UP001596101">
    <property type="component" value="Unassembled WGS sequence"/>
</dbReference>